<dbReference type="PANTHER" id="PTHR37461:SF1">
    <property type="entry name" value="ANTI-SIGMA-K FACTOR RSKA"/>
    <property type="match status" value="1"/>
</dbReference>
<accession>A2SC35</accession>
<evidence type="ECO:0000259" key="1">
    <source>
        <dbReference type="Pfam" id="PF10099"/>
    </source>
</evidence>
<dbReference type="GO" id="GO:0016989">
    <property type="term" value="F:sigma factor antagonist activity"/>
    <property type="evidence" value="ECO:0007669"/>
    <property type="project" value="TreeGrafter"/>
</dbReference>
<dbReference type="GO" id="GO:0006417">
    <property type="term" value="P:regulation of translation"/>
    <property type="evidence" value="ECO:0007669"/>
    <property type="project" value="TreeGrafter"/>
</dbReference>
<organism evidence="2 3">
    <name type="scientific">Methylibium petroleiphilum (strain ATCC BAA-1232 / LMG 22953 / PM1)</name>
    <dbReference type="NCBI Taxonomy" id="420662"/>
    <lineage>
        <taxon>Bacteria</taxon>
        <taxon>Pseudomonadati</taxon>
        <taxon>Pseudomonadota</taxon>
        <taxon>Betaproteobacteria</taxon>
        <taxon>Burkholderiales</taxon>
        <taxon>Sphaerotilaceae</taxon>
        <taxon>Methylibium</taxon>
    </lineage>
</organism>
<dbReference type="HOGENOM" id="CLU_075065_1_0_4"/>
<sequence length="245" mass="25656">MSLDDPHERSATAGEYVLGTLGASERAEFQRALGEDAALQAEVYAWQDRLLGLAGRVAPAEPSAGLWPAIEARLRSGPATAAEIPTRAAALPAANDPAWRRLRRWQWTSGLAIAASLVLATLLVLRAPAPADAPRYLAVLQAPGSNTTGWVVEATAGGQLRLVPVGTTEAVPPGKALQFWTKAEGAAGPTSLGLVRAGQVTELPVATLPTLEARQLFELTLEPETGSPIGRPTGPILFVGRSVRL</sequence>
<dbReference type="EMBL" id="CP000555">
    <property type="protein sequence ID" value="ABM93124.1"/>
    <property type="molecule type" value="Genomic_DNA"/>
</dbReference>
<protein>
    <recommendedName>
        <fullName evidence="1">Anti-sigma K factor RskA C-terminal domain-containing protein</fullName>
    </recommendedName>
</protein>
<dbReference type="InterPro" id="IPR051474">
    <property type="entry name" value="Anti-sigma-K/W_factor"/>
</dbReference>
<evidence type="ECO:0000313" key="2">
    <source>
        <dbReference type="EMBL" id="ABM93124.1"/>
    </source>
</evidence>
<keyword evidence="3" id="KW-1185">Reference proteome</keyword>
<dbReference type="KEGG" id="mpt:Mpe_A0162"/>
<dbReference type="STRING" id="420662.Mpe_A0162"/>
<proteinExistence type="predicted"/>
<dbReference type="PANTHER" id="PTHR37461">
    <property type="entry name" value="ANTI-SIGMA-K FACTOR RSKA"/>
    <property type="match status" value="1"/>
</dbReference>
<dbReference type="GO" id="GO:0005886">
    <property type="term" value="C:plasma membrane"/>
    <property type="evidence" value="ECO:0007669"/>
    <property type="project" value="InterPro"/>
</dbReference>
<reference evidence="2 3" key="1">
    <citation type="journal article" date="2007" name="J. Bacteriol.">
        <title>Whole-genome analysis of the methyl tert-butyl ether-degrading beta-proteobacterium Methylibium petroleiphilum PM1.</title>
        <authorList>
            <person name="Kane S.R."/>
            <person name="Chakicherla A.Y."/>
            <person name="Chain P.S.G."/>
            <person name="Schmidt R."/>
            <person name="Shin M.W."/>
            <person name="Legler T.C."/>
            <person name="Scow K.M."/>
            <person name="Larimer F.W."/>
            <person name="Lucas S.M."/>
            <person name="Richardson P.M."/>
            <person name="Hristova K.R."/>
        </authorList>
    </citation>
    <scope>NUCLEOTIDE SEQUENCE [LARGE SCALE GENOMIC DNA]</scope>
    <source>
        <strain evidence="3">ATCC BAA-1232 / LMG 22953 / PM1</strain>
    </source>
</reference>
<feature type="domain" description="Anti-sigma K factor RskA C-terminal" evidence="1">
    <location>
        <begin position="111"/>
        <end position="236"/>
    </location>
</feature>
<evidence type="ECO:0000313" key="3">
    <source>
        <dbReference type="Proteomes" id="UP000000366"/>
    </source>
</evidence>
<dbReference type="Proteomes" id="UP000000366">
    <property type="component" value="Chromosome"/>
</dbReference>
<dbReference type="AlphaFoldDB" id="A2SC35"/>
<gene>
    <name evidence="2" type="ordered locus">Mpe_A0162</name>
</gene>
<dbReference type="eggNOG" id="COG5343">
    <property type="taxonomic scope" value="Bacteria"/>
</dbReference>
<name>A2SC35_METPP</name>
<dbReference type="RefSeq" id="WP_011827763.1">
    <property type="nucleotide sequence ID" value="NC_008825.1"/>
</dbReference>
<dbReference type="Pfam" id="PF10099">
    <property type="entry name" value="RskA_C"/>
    <property type="match status" value="1"/>
</dbReference>
<dbReference type="InterPro" id="IPR018764">
    <property type="entry name" value="RskA_C"/>
</dbReference>